<reference evidence="2" key="1">
    <citation type="submission" date="2020-08" db="EMBL/GenBank/DDBJ databases">
        <title>Ramlibacter sp. GTP1 16S ribosomal RNA gene genome sequencing and assembly.</title>
        <authorList>
            <person name="Kang M."/>
        </authorList>
    </citation>
    <scope>NUCLEOTIDE SEQUENCE</scope>
    <source>
        <strain evidence="2">GTP1</strain>
    </source>
</reference>
<sequence>MAEPAGTLTLDEAAARRLLLVQAIETADVHGRILHGAERERIEEEAWRAAPESARYLQERARRVLDLVTPRESRIAALEQAHAAQPMLTWLLPLAGFCFGAALDRIGNPQHVNMLSPPLLLFLAWNIAVYVALAAAPLLHRSRSDPPPTAGFLGRWIARWPHEGQRVRGSLRSSIAATFRMLWWRVAGQVETWRLQQVLHASAAAWALGVAVSIVVGGLVREYRVGWESTLLDLPQVHAFLRALFAPVVALLPLDGFTVADLERMHFRSGVQVARAEARHWVALYVGLLFIVVMLPRAALAFYARWRARRAAHRIVVDLRDPYFVTVLSRVGVRCLAQFLLQAARDAEEVKTAPFSVRRLISSSERDANLQAREEAMAALLQRVEQGLGATMGEIAQLHGREPPAAASTAVSRDFIVHDPVDAPQAGVAGAAAGVAAGALAGAKVDLLSGGLTMGAATLLGALIGGTGALTAARWMNRTSPQGKSMVQLGDEMLAALTADALLAYAGLTHVLPATARELATTLVASDPERYAPLWARARQGDGDDVAADLTDRLQADLAELKSRLEAASAPILYG</sequence>
<evidence type="ECO:0000313" key="2">
    <source>
        <dbReference type="EMBL" id="MBC5765453.1"/>
    </source>
</evidence>
<keyword evidence="1" id="KW-0472">Membrane</keyword>
<accession>A0A923M7U9</accession>
<comment type="caution">
    <text evidence="2">The sequence shown here is derived from an EMBL/GenBank/DDBJ whole genome shotgun (WGS) entry which is preliminary data.</text>
</comment>
<feature type="transmembrane region" description="Helical" evidence="1">
    <location>
        <begin position="280"/>
        <end position="304"/>
    </location>
</feature>
<proteinExistence type="predicted"/>
<gene>
    <name evidence="2" type="ORF">H8R02_13375</name>
</gene>
<dbReference type="InterPro" id="IPR021871">
    <property type="entry name" value="DUF3482"/>
</dbReference>
<protein>
    <submittedName>
        <fullName evidence="2">DUF2868 domain-containing protein</fullName>
    </submittedName>
</protein>
<feature type="transmembrane region" description="Helical" evidence="1">
    <location>
        <begin position="119"/>
        <end position="139"/>
    </location>
</feature>
<feature type="transmembrane region" description="Helical" evidence="1">
    <location>
        <begin position="198"/>
        <end position="220"/>
    </location>
</feature>
<dbReference type="AlphaFoldDB" id="A0A923M7U9"/>
<evidence type="ECO:0000256" key="1">
    <source>
        <dbReference type="SAM" id="Phobius"/>
    </source>
</evidence>
<dbReference type="Pfam" id="PF11981">
    <property type="entry name" value="DUF3482"/>
    <property type="match status" value="1"/>
</dbReference>
<dbReference type="EMBL" id="JACORU010000004">
    <property type="protein sequence ID" value="MBC5765453.1"/>
    <property type="molecule type" value="Genomic_DNA"/>
</dbReference>
<name>A0A923M7U9_9BURK</name>
<dbReference type="Proteomes" id="UP000596827">
    <property type="component" value="Unassembled WGS sequence"/>
</dbReference>
<keyword evidence="1" id="KW-0812">Transmembrane</keyword>
<organism evidence="2 3">
    <name type="scientific">Ramlibacter albus</name>
    <dbReference type="NCBI Taxonomy" id="2079448"/>
    <lineage>
        <taxon>Bacteria</taxon>
        <taxon>Pseudomonadati</taxon>
        <taxon>Pseudomonadota</taxon>
        <taxon>Betaproteobacteria</taxon>
        <taxon>Burkholderiales</taxon>
        <taxon>Comamonadaceae</taxon>
        <taxon>Ramlibacter</taxon>
    </lineage>
</organism>
<feature type="transmembrane region" description="Helical" evidence="1">
    <location>
        <begin position="240"/>
        <end position="260"/>
    </location>
</feature>
<feature type="transmembrane region" description="Helical" evidence="1">
    <location>
        <begin position="87"/>
        <end position="107"/>
    </location>
</feature>
<keyword evidence="1" id="KW-1133">Transmembrane helix</keyword>
<keyword evidence="3" id="KW-1185">Reference proteome</keyword>
<dbReference type="RefSeq" id="WP_187081925.1">
    <property type="nucleotide sequence ID" value="NZ_JACORU010000004.1"/>
</dbReference>
<evidence type="ECO:0000313" key="3">
    <source>
        <dbReference type="Proteomes" id="UP000596827"/>
    </source>
</evidence>